<reference evidence="1" key="1">
    <citation type="submission" date="2023-04" db="EMBL/GenBank/DDBJ databases">
        <title>Phytophthora fragariaefolia NBRC 109709.</title>
        <authorList>
            <person name="Ichikawa N."/>
            <person name="Sato H."/>
            <person name="Tonouchi N."/>
        </authorList>
    </citation>
    <scope>NUCLEOTIDE SEQUENCE</scope>
    <source>
        <strain evidence="1">NBRC 109709</strain>
    </source>
</reference>
<comment type="caution">
    <text evidence="1">The sequence shown here is derived from an EMBL/GenBank/DDBJ whole genome shotgun (WGS) entry which is preliminary data.</text>
</comment>
<accession>A0A9W6Y2K3</accession>
<name>A0A9W6Y2K3_9STRA</name>
<dbReference type="OrthoDB" id="121851at2759"/>
<organism evidence="1 2">
    <name type="scientific">Phytophthora fragariaefolia</name>
    <dbReference type="NCBI Taxonomy" id="1490495"/>
    <lineage>
        <taxon>Eukaryota</taxon>
        <taxon>Sar</taxon>
        <taxon>Stramenopiles</taxon>
        <taxon>Oomycota</taxon>
        <taxon>Peronosporomycetes</taxon>
        <taxon>Peronosporales</taxon>
        <taxon>Peronosporaceae</taxon>
        <taxon>Phytophthora</taxon>
    </lineage>
</organism>
<sequence length="142" mass="16341">MILSCKFSHKDWVYLVPMIMANLNHTAVPSLGNRAPIELFTGLQCPSPLMEFYLPDKQDLQQVPLSEEIDNYLDSLQTSLQQMHQDVEDCRLKQRFLNKKHQRGESLVNCTVGDYVLRSRVDEETRQQAPGDMSRTVSRCPS</sequence>
<keyword evidence="2" id="KW-1185">Reference proteome</keyword>
<dbReference type="Proteomes" id="UP001165121">
    <property type="component" value="Unassembled WGS sequence"/>
</dbReference>
<dbReference type="EMBL" id="BSXT01002684">
    <property type="protein sequence ID" value="GMF50377.1"/>
    <property type="molecule type" value="Genomic_DNA"/>
</dbReference>
<evidence type="ECO:0000313" key="2">
    <source>
        <dbReference type="Proteomes" id="UP001165121"/>
    </source>
</evidence>
<evidence type="ECO:0000313" key="1">
    <source>
        <dbReference type="EMBL" id="GMF50377.1"/>
    </source>
</evidence>
<proteinExistence type="predicted"/>
<dbReference type="AlphaFoldDB" id="A0A9W6Y2K3"/>
<gene>
    <name evidence="1" type="ORF">Pfra01_002009900</name>
</gene>
<protein>
    <submittedName>
        <fullName evidence="1">Unnamed protein product</fullName>
    </submittedName>
</protein>